<name>A0ABV7N9T9_9STAP</name>
<dbReference type="Proteomes" id="UP001595637">
    <property type="component" value="Unassembled WGS sequence"/>
</dbReference>
<comment type="caution">
    <text evidence="1">The sequence shown here is derived from an EMBL/GenBank/DDBJ whole genome shotgun (WGS) entry which is preliminary data.</text>
</comment>
<keyword evidence="2" id="KW-1185">Reference proteome</keyword>
<dbReference type="EMBL" id="JBHRVQ010000001">
    <property type="protein sequence ID" value="MFC3389371.1"/>
    <property type="molecule type" value="Genomic_DNA"/>
</dbReference>
<reference evidence="2" key="1">
    <citation type="journal article" date="2019" name="Int. J. Syst. Evol. Microbiol.">
        <title>The Global Catalogue of Microorganisms (GCM) 10K type strain sequencing project: providing services to taxonomists for standard genome sequencing and annotation.</title>
        <authorList>
            <consortium name="The Broad Institute Genomics Platform"/>
            <consortium name="The Broad Institute Genome Sequencing Center for Infectious Disease"/>
            <person name="Wu L."/>
            <person name="Ma J."/>
        </authorList>
    </citation>
    <scope>NUCLEOTIDE SEQUENCE [LARGE SCALE GENOMIC DNA]</scope>
    <source>
        <strain evidence="2">CCM 7756</strain>
    </source>
</reference>
<gene>
    <name evidence="1" type="ORF">ACFOEO_12340</name>
</gene>
<evidence type="ECO:0000313" key="2">
    <source>
        <dbReference type="Proteomes" id="UP001595637"/>
    </source>
</evidence>
<dbReference type="RefSeq" id="WP_380656426.1">
    <property type="nucleotide sequence ID" value="NZ_JBHRVQ010000001.1"/>
</dbReference>
<sequence length="64" mass="7303">MAERRRGRPTHAKVVEVIQVHTIVGSGDKEDPTRTVVDFYTKDGLHLAEIDNLTEPEYINLEEL</sequence>
<accession>A0ABV7N9T9</accession>
<organism evidence="1 2">
    <name type="scientific">Salinicoccus sesuvii</name>
    <dbReference type="NCBI Taxonomy" id="868281"/>
    <lineage>
        <taxon>Bacteria</taxon>
        <taxon>Bacillati</taxon>
        <taxon>Bacillota</taxon>
        <taxon>Bacilli</taxon>
        <taxon>Bacillales</taxon>
        <taxon>Staphylococcaceae</taxon>
        <taxon>Salinicoccus</taxon>
    </lineage>
</organism>
<proteinExistence type="predicted"/>
<evidence type="ECO:0000313" key="1">
    <source>
        <dbReference type="EMBL" id="MFC3389371.1"/>
    </source>
</evidence>
<protein>
    <submittedName>
        <fullName evidence="1">Uncharacterized protein</fullName>
    </submittedName>
</protein>